<dbReference type="GO" id="GO:0004729">
    <property type="term" value="F:oxygen-dependent protoporphyrinogen oxidase activity"/>
    <property type="evidence" value="ECO:0007669"/>
    <property type="project" value="UniProtKB-UniRule"/>
</dbReference>
<name>A0A516X3D8_9ACTN</name>
<evidence type="ECO:0000259" key="13">
    <source>
        <dbReference type="Pfam" id="PF01593"/>
    </source>
</evidence>
<reference evidence="14 15" key="2">
    <citation type="submission" date="2019-07" db="EMBL/GenBank/DDBJ databases">
        <authorList>
            <person name="Huang Y."/>
        </authorList>
    </citation>
    <scope>NUCLEOTIDE SEQUENCE [LARGE SCALE GENOMIC DNA]</scope>
    <source>
        <strain evidence="14 15">HY188</strain>
    </source>
</reference>
<dbReference type="UniPathway" id="UPA00252"/>
<comment type="pathway">
    <text evidence="4 12">Porphyrin-containing compound metabolism; protoheme biosynthesis.</text>
</comment>
<dbReference type="PANTHER" id="PTHR42923:SF3">
    <property type="entry name" value="PROTOPORPHYRINOGEN OXIDASE"/>
    <property type="match status" value="1"/>
</dbReference>
<evidence type="ECO:0000256" key="3">
    <source>
        <dbReference type="ARBA" id="ARBA00002185"/>
    </source>
</evidence>
<dbReference type="EC" id="1.3.3.15" evidence="6 12"/>
<evidence type="ECO:0000313" key="15">
    <source>
        <dbReference type="Proteomes" id="UP000317344"/>
    </source>
</evidence>
<keyword evidence="10 12" id="KW-0560">Oxidoreductase</keyword>
<dbReference type="GO" id="GO:0006783">
    <property type="term" value="P:heme biosynthetic process"/>
    <property type="evidence" value="ECO:0007669"/>
    <property type="project" value="UniProtKB-UniRule"/>
</dbReference>
<evidence type="ECO:0000256" key="10">
    <source>
        <dbReference type="ARBA" id="ARBA00023002"/>
    </source>
</evidence>
<evidence type="ECO:0000256" key="11">
    <source>
        <dbReference type="ARBA" id="ARBA00023133"/>
    </source>
</evidence>
<comment type="similarity">
    <text evidence="5 12">Belongs to the protoporphyrinogen/coproporphyrinogen oxidase family. Coproporphyrinogen III oxidase subfamily.</text>
</comment>
<dbReference type="InterPro" id="IPR002937">
    <property type="entry name" value="Amino_oxidase"/>
</dbReference>
<dbReference type="PANTHER" id="PTHR42923">
    <property type="entry name" value="PROTOPORPHYRINOGEN OXIDASE"/>
    <property type="match status" value="1"/>
</dbReference>
<evidence type="ECO:0000256" key="12">
    <source>
        <dbReference type="RuleBase" id="RU364052"/>
    </source>
</evidence>
<evidence type="ECO:0000256" key="6">
    <source>
        <dbReference type="ARBA" id="ARBA00012402"/>
    </source>
</evidence>
<sequence>MADRDWTASAPGNGVGGGPRVAVVGAGVSGLAAAHRVRSLLGGDCRIELFESSGRLGGKLRTVRLGGVPMEVGAEAFLARRPEVPDLLAELGLSGETVHPAGRSPMLRAGGRLHAVPKDTLMGIPADPASLSGLLGASAAEAARRDAAPMTWEPGADITVGELVRSRYGAAVVERCVDPLLGGVYSGSAATIGVRAALPGLARALDDGAPSLARAVAAASAESRRNAAAGPVFGALRGGYSGLVDALARQSGATIRMRTAVTAVERTRGSADGAWRLVVDGGTGPDGSGGSGGAQYGGRSVHADALILALPAPRAAELLRVPVPAAAADAARIPVADSAVVALALPFETELPDASGVLVATGERGVDAKACTLSSNKWPHLAPAGTAGVRLLRLSYGRYGAAEVVGEPDADLVARARSDLRALLGVDDAPVDIHVQRWRGGLPQYGAGHGDRVAAVESAVAAVPALGVAGSAWHGVGVPACIGGARAAAESVVADITR</sequence>
<keyword evidence="8 12" id="KW-0285">Flavoprotein</keyword>
<comment type="function">
    <text evidence="3 12">Involved in coproporphyrin-dependent heme b biosynthesis. Catalyzes the oxidation of coproporphyrinogen III to coproporphyrin III.</text>
</comment>
<gene>
    <name evidence="14" type="primary">hemG</name>
    <name evidence="14" type="ORF">FO059_09950</name>
</gene>
<keyword evidence="9 12" id="KW-0274">FAD</keyword>
<dbReference type="InterPro" id="IPR004572">
    <property type="entry name" value="Protoporphyrinogen_oxidase"/>
</dbReference>
<dbReference type="Gene3D" id="3.90.660.20">
    <property type="entry name" value="Protoporphyrinogen oxidase, mitochondrial, domain 2"/>
    <property type="match status" value="1"/>
</dbReference>
<evidence type="ECO:0000256" key="4">
    <source>
        <dbReference type="ARBA" id="ARBA00004744"/>
    </source>
</evidence>
<dbReference type="OrthoDB" id="4496419at2"/>
<dbReference type="Gene3D" id="3.50.50.60">
    <property type="entry name" value="FAD/NAD(P)-binding domain"/>
    <property type="match status" value="1"/>
</dbReference>
<dbReference type="GO" id="GO:0005737">
    <property type="term" value="C:cytoplasm"/>
    <property type="evidence" value="ECO:0007669"/>
    <property type="project" value="UniProtKB-SubCell"/>
</dbReference>
<evidence type="ECO:0000256" key="9">
    <source>
        <dbReference type="ARBA" id="ARBA00022827"/>
    </source>
</evidence>
<dbReference type="SUPFAM" id="SSF54373">
    <property type="entry name" value="FAD-linked reductases, C-terminal domain"/>
    <property type="match status" value="1"/>
</dbReference>
<dbReference type="KEGG" id="toy:FO059_09950"/>
<organism evidence="14 15">
    <name type="scientific">Tomitella fengzijianii</name>
    <dbReference type="NCBI Taxonomy" id="2597660"/>
    <lineage>
        <taxon>Bacteria</taxon>
        <taxon>Bacillati</taxon>
        <taxon>Actinomycetota</taxon>
        <taxon>Actinomycetes</taxon>
        <taxon>Mycobacteriales</taxon>
        <taxon>Tomitella</taxon>
    </lineage>
</organism>
<dbReference type="AlphaFoldDB" id="A0A516X3D8"/>
<dbReference type="Pfam" id="PF01593">
    <property type="entry name" value="Amino_oxidase"/>
    <property type="match status" value="1"/>
</dbReference>
<comment type="cofactor">
    <cofactor evidence="2 12">
        <name>FAD</name>
        <dbReference type="ChEBI" id="CHEBI:57692"/>
    </cofactor>
</comment>
<dbReference type="Proteomes" id="UP000317344">
    <property type="component" value="Chromosome"/>
</dbReference>
<reference evidence="14 15" key="1">
    <citation type="submission" date="2019-07" db="EMBL/GenBank/DDBJ databases">
        <title>Tomitella cavernea sp. nov., an actinomycete isolated from soil.</title>
        <authorList>
            <person name="Cheng J."/>
        </authorList>
    </citation>
    <scope>NUCLEOTIDE SEQUENCE [LARGE SCALE GENOMIC DNA]</scope>
    <source>
        <strain evidence="14 15">HY188</strain>
    </source>
</reference>
<accession>A0A516X3D8</accession>
<protein>
    <recommendedName>
        <fullName evidence="7 12">Coproporphyrinogen III oxidase</fullName>
        <ecNumber evidence="6 12">1.3.3.15</ecNumber>
    </recommendedName>
</protein>
<dbReference type="InterPro" id="IPR036188">
    <property type="entry name" value="FAD/NAD-bd_sf"/>
</dbReference>
<evidence type="ECO:0000256" key="5">
    <source>
        <dbReference type="ARBA" id="ARBA00008310"/>
    </source>
</evidence>
<proteinExistence type="inferred from homology"/>
<evidence type="ECO:0000256" key="1">
    <source>
        <dbReference type="ARBA" id="ARBA00001755"/>
    </source>
</evidence>
<dbReference type="NCBIfam" id="TIGR00562">
    <property type="entry name" value="proto_IX_ox"/>
    <property type="match status" value="1"/>
</dbReference>
<keyword evidence="15" id="KW-1185">Reference proteome</keyword>
<evidence type="ECO:0000256" key="2">
    <source>
        <dbReference type="ARBA" id="ARBA00001974"/>
    </source>
</evidence>
<dbReference type="InterPro" id="IPR050464">
    <property type="entry name" value="Zeta_carotene_desat/Oxidored"/>
</dbReference>
<feature type="domain" description="Amine oxidase" evidence="13">
    <location>
        <begin position="28"/>
        <end position="492"/>
    </location>
</feature>
<dbReference type="EMBL" id="CP041765">
    <property type="protein sequence ID" value="QDQ97589.1"/>
    <property type="molecule type" value="Genomic_DNA"/>
</dbReference>
<evidence type="ECO:0000256" key="8">
    <source>
        <dbReference type="ARBA" id="ARBA00022630"/>
    </source>
</evidence>
<dbReference type="Gene3D" id="1.10.3110.10">
    <property type="entry name" value="protoporphyrinogen ix oxidase, domain 3"/>
    <property type="match status" value="1"/>
</dbReference>
<comment type="catalytic activity">
    <reaction evidence="1">
        <text>coproporphyrinogen III + 3 O2 = coproporphyrin III + 3 H2O2</text>
        <dbReference type="Rhea" id="RHEA:43436"/>
        <dbReference type="ChEBI" id="CHEBI:15379"/>
        <dbReference type="ChEBI" id="CHEBI:16240"/>
        <dbReference type="ChEBI" id="CHEBI:57309"/>
        <dbReference type="ChEBI" id="CHEBI:131725"/>
        <dbReference type="EC" id="1.3.3.15"/>
    </reaction>
    <physiologicalReaction direction="left-to-right" evidence="1">
        <dbReference type="Rhea" id="RHEA:43437"/>
    </physiologicalReaction>
</comment>
<evidence type="ECO:0000256" key="7">
    <source>
        <dbReference type="ARBA" id="ARBA00019046"/>
    </source>
</evidence>
<keyword evidence="11 12" id="KW-0350">Heme biosynthesis</keyword>
<comment type="subcellular location">
    <subcellularLocation>
        <location evidence="12">Cytoplasm</location>
    </subcellularLocation>
</comment>
<evidence type="ECO:0000313" key="14">
    <source>
        <dbReference type="EMBL" id="QDQ97589.1"/>
    </source>
</evidence>
<keyword evidence="12" id="KW-0963">Cytoplasm</keyword>
<dbReference type="RefSeq" id="WP_143908424.1">
    <property type="nucleotide sequence ID" value="NZ_CP041765.1"/>
</dbReference>
<dbReference type="SUPFAM" id="SSF51905">
    <property type="entry name" value="FAD/NAD(P)-binding domain"/>
    <property type="match status" value="1"/>
</dbReference>